<comment type="catalytic activity">
    <reaction evidence="12 13">
        <text>L-threonine + hydrogencarbonate + ATP = L-threonylcarbamoyladenylate + diphosphate + H2O</text>
        <dbReference type="Rhea" id="RHEA:36407"/>
        <dbReference type="ChEBI" id="CHEBI:15377"/>
        <dbReference type="ChEBI" id="CHEBI:17544"/>
        <dbReference type="ChEBI" id="CHEBI:30616"/>
        <dbReference type="ChEBI" id="CHEBI:33019"/>
        <dbReference type="ChEBI" id="CHEBI:57926"/>
        <dbReference type="ChEBI" id="CHEBI:73682"/>
        <dbReference type="EC" id="2.7.7.87"/>
    </reaction>
</comment>
<name>A0A1B2I9C8_9BACT</name>
<dbReference type="Gene3D" id="3.40.50.11030">
    <property type="entry name" value="Threonylcarbamoyl-AMP synthase, C-terminal domain"/>
    <property type="match status" value="1"/>
</dbReference>
<dbReference type="OrthoDB" id="9814580at2"/>
<dbReference type="GO" id="GO:0000049">
    <property type="term" value="F:tRNA binding"/>
    <property type="evidence" value="ECO:0007669"/>
    <property type="project" value="TreeGrafter"/>
</dbReference>
<dbReference type="Proteomes" id="UP000093044">
    <property type="component" value="Chromosome"/>
</dbReference>
<dbReference type="FunFam" id="3.90.870.10:FF:000009">
    <property type="entry name" value="Threonylcarbamoyl-AMP synthase, putative"/>
    <property type="match status" value="1"/>
</dbReference>
<evidence type="ECO:0000256" key="9">
    <source>
        <dbReference type="ARBA" id="ARBA00022741"/>
    </source>
</evidence>
<comment type="similarity">
    <text evidence="2 13">Belongs to the SUA5 family.</text>
</comment>
<dbReference type="STRING" id="1197717.BED41_06015"/>
<evidence type="ECO:0000256" key="7">
    <source>
        <dbReference type="ARBA" id="ARBA00022694"/>
    </source>
</evidence>
<dbReference type="InterPro" id="IPR017945">
    <property type="entry name" value="DHBP_synth_RibB-like_a/b_dom"/>
</dbReference>
<dbReference type="GO" id="GO:0006450">
    <property type="term" value="P:regulation of translational fidelity"/>
    <property type="evidence" value="ECO:0007669"/>
    <property type="project" value="TreeGrafter"/>
</dbReference>
<dbReference type="InterPro" id="IPR006070">
    <property type="entry name" value="Sua5-like_dom"/>
</dbReference>
<dbReference type="GO" id="GO:0061710">
    <property type="term" value="F:L-threonylcarbamoyladenylate synthase"/>
    <property type="evidence" value="ECO:0007669"/>
    <property type="project" value="UniProtKB-EC"/>
</dbReference>
<accession>A0A1B2I9C8</accession>
<reference evidence="16" key="1">
    <citation type="submission" date="2016-08" db="EMBL/GenBank/DDBJ databases">
        <title>Complete genome of Cloacibacillus porcorum.</title>
        <authorList>
            <person name="Looft T."/>
            <person name="Bayles D.O."/>
            <person name="Alt D.P."/>
        </authorList>
    </citation>
    <scope>NUCLEOTIDE SEQUENCE [LARGE SCALE GENOMIC DNA]</scope>
    <source>
        <strain evidence="16">CL-84</strain>
    </source>
</reference>
<dbReference type="EC" id="2.7.7.87" evidence="3 13"/>
<evidence type="ECO:0000256" key="3">
    <source>
        <dbReference type="ARBA" id="ARBA00012584"/>
    </source>
</evidence>
<keyword evidence="17" id="KW-1185">Reference proteome</keyword>
<evidence type="ECO:0000256" key="11">
    <source>
        <dbReference type="ARBA" id="ARBA00029774"/>
    </source>
</evidence>
<feature type="binding site" evidence="14">
    <location>
        <position position="190"/>
    </location>
    <ligand>
        <name>ATP</name>
        <dbReference type="ChEBI" id="CHEBI:30616"/>
    </ligand>
</feature>
<dbReference type="EMBL" id="CP016757">
    <property type="protein sequence ID" value="ANZ46588.1"/>
    <property type="molecule type" value="Genomic_DNA"/>
</dbReference>
<evidence type="ECO:0000256" key="2">
    <source>
        <dbReference type="ARBA" id="ARBA00007663"/>
    </source>
</evidence>
<dbReference type="GO" id="GO:0005524">
    <property type="term" value="F:ATP binding"/>
    <property type="evidence" value="ECO:0007669"/>
    <property type="project" value="UniProtKB-UniRule"/>
</dbReference>
<evidence type="ECO:0000256" key="10">
    <source>
        <dbReference type="ARBA" id="ARBA00022840"/>
    </source>
</evidence>
<keyword evidence="8 13" id="KW-0548">Nucleotidyltransferase</keyword>
<evidence type="ECO:0000256" key="1">
    <source>
        <dbReference type="ARBA" id="ARBA00004496"/>
    </source>
</evidence>
<dbReference type="PANTHER" id="PTHR17490:SF16">
    <property type="entry name" value="THREONYLCARBAMOYL-AMP SYNTHASE"/>
    <property type="match status" value="1"/>
</dbReference>
<feature type="binding site" evidence="14">
    <location>
        <position position="63"/>
    </location>
    <ligand>
        <name>ATP</name>
        <dbReference type="ChEBI" id="CHEBI:30616"/>
    </ligand>
</feature>
<dbReference type="PIRSF" id="PIRSF004930">
    <property type="entry name" value="Tln_factor_SUA5"/>
    <property type="match status" value="1"/>
</dbReference>
<dbReference type="Pfam" id="PF03481">
    <property type="entry name" value="Sua5_C"/>
    <property type="match status" value="1"/>
</dbReference>
<protein>
    <recommendedName>
        <fullName evidence="4 13">Threonylcarbamoyl-AMP synthase</fullName>
        <shortName evidence="13">TC-AMP synthase</shortName>
        <ecNumber evidence="3 13">2.7.7.87</ecNumber>
    </recommendedName>
    <alternativeName>
        <fullName evidence="11 13">L-threonylcarbamoyladenylate synthase</fullName>
    </alternativeName>
</protein>
<feature type="binding site" evidence="14">
    <location>
        <position position="54"/>
    </location>
    <ligand>
        <name>ATP</name>
        <dbReference type="ChEBI" id="CHEBI:30616"/>
    </ligand>
</feature>
<dbReference type="KEGG" id="cpor:BED41_06015"/>
<evidence type="ECO:0000256" key="6">
    <source>
        <dbReference type="ARBA" id="ARBA00022679"/>
    </source>
</evidence>
<keyword evidence="6 13" id="KW-0808">Transferase</keyword>
<dbReference type="PANTHER" id="PTHR17490">
    <property type="entry name" value="SUA5"/>
    <property type="match status" value="1"/>
</dbReference>
<dbReference type="Gene3D" id="3.90.870.10">
    <property type="entry name" value="DHBP synthase"/>
    <property type="match status" value="1"/>
</dbReference>
<evidence type="ECO:0000256" key="8">
    <source>
        <dbReference type="ARBA" id="ARBA00022695"/>
    </source>
</evidence>
<comment type="subcellular location">
    <subcellularLocation>
        <location evidence="1 13">Cytoplasm</location>
    </subcellularLocation>
</comment>
<evidence type="ECO:0000256" key="12">
    <source>
        <dbReference type="ARBA" id="ARBA00048366"/>
    </source>
</evidence>
<gene>
    <name evidence="16" type="ORF">BED41_06015</name>
</gene>
<dbReference type="InterPro" id="IPR010923">
    <property type="entry name" value="T(6)A37_SUA5"/>
</dbReference>
<feature type="binding site" evidence="14">
    <location>
        <position position="227"/>
    </location>
    <ligand>
        <name>ATP</name>
        <dbReference type="ChEBI" id="CHEBI:30616"/>
    </ligand>
</feature>
<evidence type="ECO:0000313" key="17">
    <source>
        <dbReference type="Proteomes" id="UP000093044"/>
    </source>
</evidence>
<feature type="binding site" evidence="14">
    <location>
        <position position="176"/>
    </location>
    <ligand>
        <name>L-threonine</name>
        <dbReference type="ChEBI" id="CHEBI:57926"/>
    </ligand>
</feature>
<dbReference type="NCBIfam" id="TIGR00057">
    <property type="entry name" value="L-threonylcarbamoyladenylate synthase"/>
    <property type="match status" value="1"/>
</dbReference>
<feature type="binding site" evidence="14">
    <location>
        <position position="138"/>
    </location>
    <ligand>
        <name>ATP</name>
        <dbReference type="ChEBI" id="CHEBI:30616"/>
    </ligand>
</feature>
<keyword evidence="7 13" id="KW-0819">tRNA processing</keyword>
<dbReference type="AlphaFoldDB" id="A0A1B2I9C8"/>
<feature type="binding site" evidence="14">
    <location>
        <position position="112"/>
    </location>
    <ligand>
        <name>ATP</name>
        <dbReference type="ChEBI" id="CHEBI:30616"/>
    </ligand>
</feature>
<evidence type="ECO:0000256" key="4">
    <source>
        <dbReference type="ARBA" id="ARBA00015492"/>
    </source>
</evidence>
<keyword evidence="5 13" id="KW-0963">Cytoplasm</keyword>
<dbReference type="InterPro" id="IPR038385">
    <property type="entry name" value="Sua5/YwlC_C"/>
</dbReference>
<keyword evidence="9 13" id="KW-0547">Nucleotide-binding</keyword>
<dbReference type="InterPro" id="IPR005145">
    <property type="entry name" value="Sua5_C"/>
</dbReference>
<organism evidence="16 17">
    <name type="scientific">Cloacibacillus porcorum</name>
    <dbReference type="NCBI Taxonomy" id="1197717"/>
    <lineage>
        <taxon>Bacteria</taxon>
        <taxon>Thermotogati</taxon>
        <taxon>Synergistota</taxon>
        <taxon>Synergistia</taxon>
        <taxon>Synergistales</taxon>
        <taxon>Synergistaceae</taxon>
        <taxon>Cloacibacillus</taxon>
    </lineage>
</organism>
<feature type="domain" description="YrdC-like" evidence="15">
    <location>
        <begin position="9"/>
        <end position="194"/>
    </location>
</feature>
<feature type="binding site" evidence="14">
    <location>
        <position position="31"/>
    </location>
    <ligand>
        <name>L-threonine</name>
        <dbReference type="ChEBI" id="CHEBI:57926"/>
    </ligand>
</feature>
<dbReference type="PROSITE" id="PS51163">
    <property type="entry name" value="YRDC"/>
    <property type="match status" value="1"/>
</dbReference>
<dbReference type="InterPro" id="IPR050156">
    <property type="entry name" value="TC-AMP_synthase_SUA5"/>
</dbReference>
<sequence length="315" mass="34090">MASLSPEQRELTERGAEIIRAGGLVAFPTETVYGLGANALDAEAVKRIYETKGRPSDNPLILHVSSIAMTERLVEINWRARLLMEKFWPGPLSIVLPAKEIVPARTRGGLPTAAVRMPDTAVALALIEKSGLPIAAPSANISGRPSPTDAATVRQEIGDIIPLVIDGGDTRLGLESTVIDMTGEHPVLLRPGGLPKEAVEAALNMEVLLPQDQKIIRRSPGTRYRHYAPSIPLRLTAPHAIPVEAENWAWLGTKIPNGAPRIKIIFKDDAEYAKELFRALRTLEKSGAQIIYAELPEENGIGRALKDRLTRAAGG</sequence>
<comment type="function">
    <text evidence="13">Required for the formation of a threonylcarbamoyl group on adenosine at position 37 (t(6)A37) in tRNAs that read codons beginning with adenine.</text>
</comment>
<evidence type="ECO:0000259" key="15">
    <source>
        <dbReference type="PROSITE" id="PS51163"/>
    </source>
</evidence>
<evidence type="ECO:0000256" key="13">
    <source>
        <dbReference type="PIRNR" id="PIRNR004930"/>
    </source>
</evidence>
<dbReference type="GO" id="GO:0008033">
    <property type="term" value="P:tRNA processing"/>
    <property type="evidence" value="ECO:0007669"/>
    <property type="project" value="UniProtKB-KW"/>
</dbReference>
<feature type="binding site" evidence="14">
    <location>
        <position position="58"/>
    </location>
    <ligand>
        <name>ATP</name>
        <dbReference type="ChEBI" id="CHEBI:30616"/>
    </ligand>
</feature>
<dbReference type="Pfam" id="PF01300">
    <property type="entry name" value="Sua5_yciO_yrdC"/>
    <property type="match status" value="1"/>
</dbReference>
<feature type="binding site" evidence="14">
    <location>
        <position position="146"/>
    </location>
    <ligand>
        <name>ATP</name>
        <dbReference type="ChEBI" id="CHEBI:30616"/>
    </ligand>
</feature>
<feature type="binding site" evidence="14">
    <location>
        <position position="136"/>
    </location>
    <ligand>
        <name>L-threonine</name>
        <dbReference type="ChEBI" id="CHEBI:57926"/>
    </ligand>
</feature>
<proteinExistence type="inferred from homology"/>
<evidence type="ECO:0000313" key="16">
    <source>
        <dbReference type="EMBL" id="ANZ46588.1"/>
    </source>
</evidence>
<evidence type="ECO:0000256" key="14">
    <source>
        <dbReference type="PIRSR" id="PIRSR004930-1"/>
    </source>
</evidence>
<dbReference type="GO" id="GO:0003725">
    <property type="term" value="F:double-stranded RNA binding"/>
    <property type="evidence" value="ECO:0007669"/>
    <property type="project" value="UniProtKB-UniRule"/>
</dbReference>
<dbReference type="GO" id="GO:0005737">
    <property type="term" value="C:cytoplasm"/>
    <property type="evidence" value="ECO:0007669"/>
    <property type="project" value="UniProtKB-SubCell"/>
</dbReference>
<feature type="binding site" evidence="14">
    <location>
        <position position="116"/>
    </location>
    <ligand>
        <name>L-threonine</name>
        <dbReference type="ChEBI" id="CHEBI:57926"/>
    </ligand>
</feature>
<evidence type="ECO:0000256" key="5">
    <source>
        <dbReference type="ARBA" id="ARBA00022490"/>
    </source>
</evidence>
<keyword evidence="10 13" id="KW-0067">ATP-binding</keyword>
<dbReference type="SUPFAM" id="SSF55821">
    <property type="entry name" value="YrdC/RibB"/>
    <property type="match status" value="1"/>
</dbReference>